<name>A0A6A4X453_AMPAM</name>
<keyword evidence="2" id="KW-1185">Reference proteome</keyword>
<proteinExistence type="predicted"/>
<organism evidence="1 2">
    <name type="scientific">Amphibalanus amphitrite</name>
    <name type="common">Striped barnacle</name>
    <name type="synonym">Balanus amphitrite</name>
    <dbReference type="NCBI Taxonomy" id="1232801"/>
    <lineage>
        <taxon>Eukaryota</taxon>
        <taxon>Metazoa</taxon>
        <taxon>Ecdysozoa</taxon>
        <taxon>Arthropoda</taxon>
        <taxon>Crustacea</taxon>
        <taxon>Multicrustacea</taxon>
        <taxon>Cirripedia</taxon>
        <taxon>Thoracica</taxon>
        <taxon>Thoracicalcarea</taxon>
        <taxon>Balanomorpha</taxon>
        <taxon>Balanoidea</taxon>
        <taxon>Balanidae</taxon>
        <taxon>Amphibalaninae</taxon>
        <taxon>Amphibalanus</taxon>
    </lineage>
</organism>
<gene>
    <name evidence="1" type="ORF">FJT64_016986</name>
</gene>
<protein>
    <submittedName>
        <fullName evidence="1">Uncharacterized protein</fullName>
    </submittedName>
</protein>
<comment type="caution">
    <text evidence="1">The sequence shown here is derived from an EMBL/GenBank/DDBJ whole genome shotgun (WGS) entry which is preliminary data.</text>
</comment>
<dbReference type="EMBL" id="VIIS01000183">
    <property type="protein sequence ID" value="KAF0312259.1"/>
    <property type="molecule type" value="Genomic_DNA"/>
</dbReference>
<evidence type="ECO:0000313" key="2">
    <source>
        <dbReference type="Proteomes" id="UP000440578"/>
    </source>
</evidence>
<evidence type="ECO:0000313" key="1">
    <source>
        <dbReference type="EMBL" id="KAF0312259.1"/>
    </source>
</evidence>
<accession>A0A6A4X453</accession>
<sequence>MTHDSDSDYGESELAGLVDQLTAGSLALPASPCSDECLGARCDCLTAQYRTFKQRVVERSAEPELHAVWLPADPSSGVRTWRPENVLRSFQNVRLGLHKDIPDLVEVAEICLIISRSQSDTERVGKTAKRVSEGRFEEKFNISKDDDKDRAKKEVFLAENSVPLRFFPSKTVAEKWTVNHRPCLKRTVTDQQSSTVQRLNRMPKKLKFMFTE</sequence>
<dbReference type="Proteomes" id="UP000440578">
    <property type="component" value="Unassembled WGS sequence"/>
</dbReference>
<dbReference type="OrthoDB" id="10234324at2759"/>
<reference evidence="1 2" key="1">
    <citation type="submission" date="2019-07" db="EMBL/GenBank/DDBJ databases">
        <title>Draft genome assembly of a fouling barnacle, Amphibalanus amphitrite (Darwin, 1854): The first reference genome for Thecostraca.</title>
        <authorList>
            <person name="Kim W."/>
        </authorList>
    </citation>
    <scope>NUCLEOTIDE SEQUENCE [LARGE SCALE GENOMIC DNA]</scope>
    <source>
        <strain evidence="1">SNU_AA5</strain>
        <tissue evidence="1">Soma without cirri and trophi</tissue>
    </source>
</reference>
<dbReference type="AlphaFoldDB" id="A0A6A4X453"/>